<keyword evidence="10" id="KW-1185">Reference proteome</keyword>
<dbReference type="InterPro" id="IPR018649">
    <property type="entry name" value="SHOCT"/>
</dbReference>
<evidence type="ECO:0000256" key="6">
    <source>
        <dbReference type="SAM" id="Phobius"/>
    </source>
</evidence>
<keyword evidence="4 6" id="KW-1133">Transmembrane helix</keyword>
<reference evidence="9 10" key="1">
    <citation type="submission" date="2024-06" db="EMBL/GenBank/DDBJ databases">
        <title>The Natural Products Discovery Center: Release of the First 8490 Sequenced Strains for Exploring Actinobacteria Biosynthetic Diversity.</title>
        <authorList>
            <person name="Kalkreuter E."/>
            <person name="Kautsar S.A."/>
            <person name="Yang D."/>
            <person name="Bader C.D."/>
            <person name="Teijaro C.N."/>
            <person name="Fluegel L."/>
            <person name="Davis C.M."/>
            <person name="Simpson J.R."/>
            <person name="Lauterbach L."/>
            <person name="Steele A.D."/>
            <person name="Gui C."/>
            <person name="Meng S."/>
            <person name="Li G."/>
            <person name="Viehrig K."/>
            <person name="Ye F."/>
            <person name="Su P."/>
            <person name="Kiefer A.F."/>
            <person name="Nichols A."/>
            <person name="Cepeda A.J."/>
            <person name="Yan W."/>
            <person name="Fan B."/>
            <person name="Jiang Y."/>
            <person name="Adhikari A."/>
            <person name="Zheng C.-J."/>
            <person name="Schuster L."/>
            <person name="Cowan T.M."/>
            <person name="Smanski M.J."/>
            <person name="Chevrette M.G."/>
            <person name="De Carvalho L.P.S."/>
            <person name="Shen B."/>
        </authorList>
    </citation>
    <scope>NUCLEOTIDE SEQUENCE [LARGE SCALE GENOMIC DNA]</scope>
    <source>
        <strain evidence="9 10">NPDC048946</strain>
    </source>
</reference>
<keyword evidence="2" id="KW-1003">Cell membrane</keyword>
<dbReference type="Pfam" id="PF13396">
    <property type="entry name" value="PLDc_N"/>
    <property type="match status" value="1"/>
</dbReference>
<keyword evidence="5 6" id="KW-0472">Membrane</keyword>
<feature type="transmembrane region" description="Helical" evidence="6">
    <location>
        <begin position="45"/>
        <end position="65"/>
    </location>
</feature>
<organism evidence="9 10">
    <name type="scientific">Streptodolium elevatio</name>
    <dbReference type="NCBI Taxonomy" id="3157996"/>
    <lineage>
        <taxon>Bacteria</taxon>
        <taxon>Bacillati</taxon>
        <taxon>Actinomycetota</taxon>
        <taxon>Actinomycetes</taxon>
        <taxon>Kitasatosporales</taxon>
        <taxon>Streptomycetaceae</taxon>
        <taxon>Streptodolium</taxon>
    </lineage>
</organism>
<dbReference type="RefSeq" id="WP_358360902.1">
    <property type="nucleotide sequence ID" value="NZ_JBEZFP010000109.1"/>
</dbReference>
<proteinExistence type="predicted"/>
<dbReference type="Proteomes" id="UP001551482">
    <property type="component" value="Unassembled WGS sequence"/>
</dbReference>
<gene>
    <name evidence="9" type="ORF">AB0C36_31800</name>
</gene>
<evidence type="ECO:0000256" key="1">
    <source>
        <dbReference type="ARBA" id="ARBA00004651"/>
    </source>
</evidence>
<dbReference type="EMBL" id="JBEZFP010000109">
    <property type="protein sequence ID" value="MEU8138080.1"/>
    <property type="molecule type" value="Genomic_DNA"/>
</dbReference>
<evidence type="ECO:0000256" key="2">
    <source>
        <dbReference type="ARBA" id="ARBA00022475"/>
    </source>
</evidence>
<name>A0ABV3DQQ6_9ACTN</name>
<evidence type="ECO:0000259" key="8">
    <source>
        <dbReference type="Pfam" id="PF13396"/>
    </source>
</evidence>
<evidence type="ECO:0000256" key="4">
    <source>
        <dbReference type="ARBA" id="ARBA00022989"/>
    </source>
</evidence>
<sequence>MDDYPLLNLFWTMLIFFVWIMWFFLLFRIITDIFRSDDMGGWGKAAWIVGVILLPFAGVLAYVIVRGRGMSRRDVAQAKRTDAAMKDYIREAAGTDNRPTVTWSADELGKLADLRANGALSEEEFQAAKAKLLA</sequence>
<evidence type="ECO:0000256" key="5">
    <source>
        <dbReference type="ARBA" id="ARBA00023136"/>
    </source>
</evidence>
<keyword evidence="3 6" id="KW-0812">Transmembrane</keyword>
<accession>A0ABV3DQQ6</accession>
<evidence type="ECO:0000313" key="9">
    <source>
        <dbReference type="EMBL" id="MEU8138080.1"/>
    </source>
</evidence>
<dbReference type="Pfam" id="PF09851">
    <property type="entry name" value="SHOCT"/>
    <property type="match status" value="1"/>
</dbReference>
<comment type="caution">
    <text evidence="9">The sequence shown here is derived from an EMBL/GenBank/DDBJ whole genome shotgun (WGS) entry which is preliminary data.</text>
</comment>
<protein>
    <submittedName>
        <fullName evidence="9">SHOCT domain-containing protein</fullName>
    </submittedName>
</protein>
<dbReference type="InterPro" id="IPR027379">
    <property type="entry name" value="CLS_N"/>
</dbReference>
<evidence type="ECO:0000313" key="10">
    <source>
        <dbReference type="Proteomes" id="UP001551482"/>
    </source>
</evidence>
<feature type="domain" description="SHOCT" evidence="7">
    <location>
        <begin position="106"/>
        <end position="133"/>
    </location>
</feature>
<feature type="transmembrane region" description="Helical" evidence="6">
    <location>
        <begin position="7"/>
        <end position="25"/>
    </location>
</feature>
<feature type="domain" description="Cardiolipin synthase N-terminal" evidence="8">
    <location>
        <begin position="20"/>
        <end position="66"/>
    </location>
</feature>
<evidence type="ECO:0000256" key="3">
    <source>
        <dbReference type="ARBA" id="ARBA00022692"/>
    </source>
</evidence>
<evidence type="ECO:0000259" key="7">
    <source>
        <dbReference type="Pfam" id="PF09851"/>
    </source>
</evidence>
<comment type="subcellular location">
    <subcellularLocation>
        <location evidence="1">Cell membrane</location>
        <topology evidence="1">Multi-pass membrane protein</topology>
    </subcellularLocation>
</comment>